<gene>
    <name evidence="1" type="ORF">JAAARDRAFT_614672</name>
</gene>
<dbReference type="AlphaFoldDB" id="A0A067P7K1"/>
<organism evidence="1 2">
    <name type="scientific">Jaapia argillacea MUCL 33604</name>
    <dbReference type="NCBI Taxonomy" id="933084"/>
    <lineage>
        <taxon>Eukaryota</taxon>
        <taxon>Fungi</taxon>
        <taxon>Dikarya</taxon>
        <taxon>Basidiomycota</taxon>
        <taxon>Agaricomycotina</taxon>
        <taxon>Agaricomycetes</taxon>
        <taxon>Agaricomycetidae</taxon>
        <taxon>Jaapiales</taxon>
        <taxon>Jaapiaceae</taxon>
        <taxon>Jaapia</taxon>
    </lineage>
</organism>
<sequence>APCHSWDFPSVVAASSFCAKRCVAPLFPLHRPIAIAVDFGSTDIVTSRPVDANLSFPLPSRKYQFASELATGAASSPDSARAESATVGASPTLLPPQLCLETRGRAHLATLIPHKSVLLRHSWSMDVSPPIRSNSSMADRSERRR</sequence>
<keyword evidence="2" id="KW-1185">Reference proteome</keyword>
<accession>A0A067P7K1</accession>
<feature type="non-terminal residue" evidence="1">
    <location>
        <position position="1"/>
    </location>
</feature>
<dbReference type="InParanoid" id="A0A067P7K1"/>
<dbReference type="HOGENOM" id="CLU_1791464_0_0_1"/>
<protein>
    <submittedName>
        <fullName evidence="1">Uncharacterized protein</fullName>
    </submittedName>
</protein>
<name>A0A067P7K1_9AGAM</name>
<dbReference type="Proteomes" id="UP000027265">
    <property type="component" value="Unassembled WGS sequence"/>
</dbReference>
<reference evidence="2" key="1">
    <citation type="journal article" date="2014" name="Proc. Natl. Acad. Sci. U.S.A.">
        <title>Extensive sampling of basidiomycete genomes demonstrates inadequacy of the white-rot/brown-rot paradigm for wood decay fungi.</title>
        <authorList>
            <person name="Riley R."/>
            <person name="Salamov A.A."/>
            <person name="Brown D.W."/>
            <person name="Nagy L.G."/>
            <person name="Floudas D."/>
            <person name="Held B.W."/>
            <person name="Levasseur A."/>
            <person name="Lombard V."/>
            <person name="Morin E."/>
            <person name="Otillar R."/>
            <person name="Lindquist E.A."/>
            <person name="Sun H."/>
            <person name="LaButti K.M."/>
            <person name="Schmutz J."/>
            <person name="Jabbour D."/>
            <person name="Luo H."/>
            <person name="Baker S.E."/>
            <person name="Pisabarro A.G."/>
            <person name="Walton J.D."/>
            <person name="Blanchette R.A."/>
            <person name="Henrissat B."/>
            <person name="Martin F."/>
            <person name="Cullen D."/>
            <person name="Hibbett D.S."/>
            <person name="Grigoriev I.V."/>
        </authorList>
    </citation>
    <scope>NUCLEOTIDE SEQUENCE [LARGE SCALE GENOMIC DNA]</scope>
    <source>
        <strain evidence="2">MUCL 33604</strain>
    </source>
</reference>
<evidence type="ECO:0000313" key="2">
    <source>
        <dbReference type="Proteomes" id="UP000027265"/>
    </source>
</evidence>
<proteinExistence type="predicted"/>
<evidence type="ECO:0000313" key="1">
    <source>
        <dbReference type="EMBL" id="KDQ49810.1"/>
    </source>
</evidence>
<dbReference type="EMBL" id="KL197773">
    <property type="protein sequence ID" value="KDQ49810.1"/>
    <property type="molecule type" value="Genomic_DNA"/>
</dbReference>